<dbReference type="OrthoDB" id="10248398at2759"/>
<accession>A0A7D8YRP7</accession>
<protein>
    <submittedName>
        <fullName evidence="4">Protein OPI10</fullName>
    </submittedName>
</protein>
<dbReference type="PANTHER" id="PTHR12925:SF0">
    <property type="entry name" value="PROTEIN HIKESHI"/>
    <property type="match status" value="1"/>
</dbReference>
<dbReference type="InterPro" id="IPR008493">
    <property type="entry name" value="Hikeshi-like_N"/>
</dbReference>
<gene>
    <name evidence="4" type="primary">OPI10</name>
    <name evidence="4" type="ORF">LCER1_G005759</name>
</gene>
<comment type="caution">
    <text evidence="4">The sequence shown here is derived from an EMBL/GenBank/DDBJ whole genome shotgun (WGS) entry which is preliminary data.</text>
</comment>
<dbReference type="GO" id="GO:0006606">
    <property type="term" value="P:protein import into nucleus"/>
    <property type="evidence" value="ECO:0007669"/>
    <property type="project" value="TreeGrafter"/>
</dbReference>
<name>A0A7D8YRP7_9HELO</name>
<dbReference type="PANTHER" id="PTHR12925">
    <property type="entry name" value="HIKESHI FAMILY MEMBER"/>
    <property type="match status" value="1"/>
</dbReference>
<evidence type="ECO:0000259" key="3">
    <source>
        <dbReference type="Pfam" id="PF21057"/>
    </source>
</evidence>
<dbReference type="Proteomes" id="UP000481288">
    <property type="component" value="Unassembled WGS sequence"/>
</dbReference>
<dbReference type="InterPro" id="IPR031318">
    <property type="entry name" value="OPI10"/>
</dbReference>
<feature type="domain" description="Hikeshi-like C-terminal" evidence="3">
    <location>
        <begin position="177"/>
        <end position="232"/>
    </location>
</feature>
<dbReference type="Pfam" id="PF21057">
    <property type="entry name" value="Hikeshi-like_C"/>
    <property type="match status" value="1"/>
</dbReference>
<comment type="similarity">
    <text evidence="1">Belongs to the OPI10 family.</text>
</comment>
<dbReference type="EMBL" id="QGMG01000481">
    <property type="protein sequence ID" value="TVY53261.1"/>
    <property type="molecule type" value="Genomic_DNA"/>
</dbReference>
<evidence type="ECO:0000259" key="2">
    <source>
        <dbReference type="Pfam" id="PF05603"/>
    </source>
</evidence>
<dbReference type="GO" id="GO:0005634">
    <property type="term" value="C:nucleus"/>
    <property type="evidence" value="ECO:0007669"/>
    <property type="project" value="TreeGrafter"/>
</dbReference>
<proteinExistence type="inferred from homology"/>
<organism evidence="4 5">
    <name type="scientific">Lachnellula cervina</name>
    <dbReference type="NCBI Taxonomy" id="1316786"/>
    <lineage>
        <taxon>Eukaryota</taxon>
        <taxon>Fungi</taxon>
        <taxon>Dikarya</taxon>
        <taxon>Ascomycota</taxon>
        <taxon>Pezizomycotina</taxon>
        <taxon>Leotiomycetes</taxon>
        <taxon>Helotiales</taxon>
        <taxon>Lachnaceae</taxon>
        <taxon>Lachnellula</taxon>
    </lineage>
</organism>
<dbReference type="InterPro" id="IPR048364">
    <property type="entry name" value="Hikeshi-like_C"/>
</dbReference>
<keyword evidence="5" id="KW-1185">Reference proteome</keyword>
<evidence type="ECO:0000313" key="5">
    <source>
        <dbReference type="Proteomes" id="UP000481288"/>
    </source>
</evidence>
<dbReference type="Pfam" id="PF05603">
    <property type="entry name" value="Hikeshi-like_N"/>
    <property type="match status" value="1"/>
</dbReference>
<evidence type="ECO:0000256" key="1">
    <source>
        <dbReference type="ARBA" id="ARBA00006623"/>
    </source>
</evidence>
<sequence length="236" mass="24073">MAEQPALPQLFGLIPTGRAPILAPTAAPAQTSFVYTIPVVPSRPFSHIVVFLLPGIVLPPNTAAAVYISLPTAPANPGPNFKFLGGIGPGKESAIFKVSGLTSAANGAGGEIDMDAPSLPGAGGAEITIGISVEPADSVSAQMAALSSTNTGAAGAGGEQNATSAMVLAKAPQPRPDTLVLAQRIIKNAFNFLASFSGNVAGGIEVVPLKAFEEWWKKFEGRVRSDPGFLERDVGD</sequence>
<reference evidence="4 5" key="1">
    <citation type="submission" date="2018-05" db="EMBL/GenBank/DDBJ databases">
        <title>Whole genome sequencing for identification of molecular markers to develop diagnostic detection tools for the regulated plant pathogen Lachnellula willkommii.</title>
        <authorList>
            <person name="Giroux E."/>
            <person name="Bilodeau G."/>
        </authorList>
    </citation>
    <scope>NUCLEOTIDE SEQUENCE [LARGE SCALE GENOMIC DNA]</scope>
    <source>
        <strain evidence="4 5">CBS 625.97</strain>
    </source>
</reference>
<evidence type="ECO:0000313" key="4">
    <source>
        <dbReference type="EMBL" id="TVY53261.1"/>
    </source>
</evidence>
<dbReference type="AlphaFoldDB" id="A0A7D8YRP7"/>
<dbReference type="GO" id="GO:0005829">
    <property type="term" value="C:cytosol"/>
    <property type="evidence" value="ECO:0007669"/>
    <property type="project" value="TreeGrafter"/>
</dbReference>
<dbReference type="GO" id="GO:0061608">
    <property type="term" value="F:nuclear import signal receptor activity"/>
    <property type="evidence" value="ECO:0007669"/>
    <property type="project" value="TreeGrafter"/>
</dbReference>
<feature type="domain" description="Hikeshi-like N-terminal" evidence="2">
    <location>
        <begin position="14"/>
        <end position="148"/>
    </location>
</feature>